<evidence type="ECO:0000313" key="3">
    <source>
        <dbReference type="Proteomes" id="UP000293162"/>
    </source>
</evidence>
<name>A0A4Q5LVA4_9BACT</name>
<reference evidence="2 3" key="1">
    <citation type="submission" date="2019-02" db="EMBL/GenBank/DDBJ databases">
        <title>Bacterial novel species Emticicia sp. 17J42-9 isolated from soil.</title>
        <authorList>
            <person name="Jung H.-Y."/>
        </authorList>
    </citation>
    <scope>NUCLEOTIDE SEQUENCE [LARGE SCALE GENOMIC DNA]</scope>
    <source>
        <strain evidence="2 3">17J42-9</strain>
    </source>
</reference>
<organism evidence="2 3">
    <name type="scientific">Emticicia agri</name>
    <dbReference type="NCBI Taxonomy" id="2492393"/>
    <lineage>
        <taxon>Bacteria</taxon>
        <taxon>Pseudomonadati</taxon>
        <taxon>Bacteroidota</taxon>
        <taxon>Cytophagia</taxon>
        <taxon>Cytophagales</taxon>
        <taxon>Leadbetterellaceae</taxon>
        <taxon>Emticicia</taxon>
    </lineage>
</organism>
<keyword evidence="3" id="KW-1185">Reference proteome</keyword>
<dbReference type="RefSeq" id="WP_130023383.1">
    <property type="nucleotide sequence ID" value="NZ_SEWF01000044.1"/>
</dbReference>
<dbReference type="OrthoDB" id="797757at2"/>
<protein>
    <submittedName>
        <fullName evidence="2">Uncharacterized protein</fullName>
    </submittedName>
</protein>
<comment type="caution">
    <text evidence="2">The sequence shown here is derived from an EMBL/GenBank/DDBJ whole genome shotgun (WGS) entry which is preliminary data.</text>
</comment>
<evidence type="ECO:0000256" key="1">
    <source>
        <dbReference type="SAM" id="MobiDB-lite"/>
    </source>
</evidence>
<dbReference type="AlphaFoldDB" id="A0A4Q5LVA4"/>
<dbReference type="EMBL" id="SEWF01000044">
    <property type="protein sequence ID" value="RYU93469.1"/>
    <property type="molecule type" value="Genomic_DNA"/>
</dbReference>
<feature type="region of interest" description="Disordered" evidence="1">
    <location>
        <begin position="1"/>
        <end position="21"/>
    </location>
</feature>
<gene>
    <name evidence="2" type="ORF">EWM59_21845</name>
</gene>
<proteinExistence type="predicted"/>
<accession>A0A4Q5LVA4</accession>
<feature type="compositionally biased region" description="Polar residues" evidence="1">
    <location>
        <begin position="1"/>
        <end position="11"/>
    </location>
</feature>
<sequence length="146" mass="16582">MNLDVKNSNAPVSGPAPTPDPYKIPLSTAKEWINNWLDFDLQKAKIQPSEMKAFAIRRQDLQDLWSLSEDANWVRMYIGLELLDTGVYQPHLLMVNAIGPENVSAITRLKIKDLINYDPDTLQDQYVNDFSKVCPPFCDPDSDLNS</sequence>
<dbReference type="Proteomes" id="UP000293162">
    <property type="component" value="Unassembled WGS sequence"/>
</dbReference>
<evidence type="ECO:0000313" key="2">
    <source>
        <dbReference type="EMBL" id="RYU93469.1"/>
    </source>
</evidence>